<proteinExistence type="predicted"/>
<evidence type="ECO:0000256" key="1">
    <source>
        <dbReference type="SAM" id="Phobius"/>
    </source>
</evidence>
<sequence length="156" mass="17232">MQMKGITFSLLSGFLAATASLCGKLSMAAEKTLMLCEMFLENLPAANTRKNNFTYSPVCQNILLFTRVGFLFAMVISNILMWTIYSKALRLTTTVLEAAITNLAANFLFTAAYGQVFFGESLGFLWWMGTALCIIGLTIMQKEDAKIPTVIKAKKN</sequence>
<feature type="signal peptide" evidence="2">
    <location>
        <begin position="1"/>
        <end position="19"/>
    </location>
</feature>
<feature type="transmembrane region" description="Helical" evidence="1">
    <location>
        <begin position="95"/>
        <end position="118"/>
    </location>
</feature>
<dbReference type="InterPro" id="IPR037185">
    <property type="entry name" value="EmrE-like"/>
</dbReference>
<evidence type="ECO:0000313" key="3">
    <source>
        <dbReference type="EMBL" id="GIY26232.1"/>
    </source>
</evidence>
<protein>
    <submittedName>
        <fullName evidence="3">Transmembrane protein 42</fullName>
    </submittedName>
</protein>
<evidence type="ECO:0000313" key="4">
    <source>
        <dbReference type="Proteomes" id="UP001054837"/>
    </source>
</evidence>
<keyword evidence="4" id="KW-1185">Reference proteome</keyword>
<dbReference type="AlphaFoldDB" id="A0AAV4S1G9"/>
<dbReference type="PANTHER" id="PTHR31965:SF1">
    <property type="entry name" value="TRANSMEMBRANE PROTEIN 42"/>
    <property type="match status" value="1"/>
</dbReference>
<comment type="caution">
    <text evidence="3">The sequence shown here is derived from an EMBL/GenBank/DDBJ whole genome shotgun (WGS) entry which is preliminary data.</text>
</comment>
<feature type="chain" id="PRO_5043405544" evidence="2">
    <location>
        <begin position="20"/>
        <end position="156"/>
    </location>
</feature>
<keyword evidence="2" id="KW-0732">Signal</keyword>
<dbReference type="Proteomes" id="UP001054837">
    <property type="component" value="Unassembled WGS sequence"/>
</dbReference>
<dbReference type="InterPro" id="IPR039632">
    <property type="entry name" value="TMEM42"/>
</dbReference>
<keyword evidence="1" id="KW-1133">Transmembrane helix</keyword>
<name>A0AAV4S1G9_9ARAC</name>
<reference evidence="3 4" key="1">
    <citation type="submission" date="2021-06" db="EMBL/GenBank/DDBJ databases">
        <title>Caerostris darwini draft genome.</title>
        <authorList>
            <person name="Kono N."/>
            <person name="Arakawa K."/>
        </authorList>
    </citation>
    <scope>NUCLEOTIDE SEQUENCE [LARGE SCALE GENOMIC DNA]</scope>
</reference>
<evidence type="ECO:0000256" key="2">
    <source>
        <dbReference type="SAM" id="SignalP"/>
    </source>
</evidence>
<feature type="transmembrane region" description="Helical" evidence="1">
    <location>
        <begin position="62"/>
        <end position="83"/>
    </location>
</feature>
<feature type="transmembrane region" description="Helical" evidence="1">
    <location>
        <begin position="124"/>
        <end position="140"/>
    </location>
</feature>
<keyword evidence="1 3" id="KW-0812">Transmembrane</keyword>
<keyword evidence="1" id="KW-0472">Membrane</keyword>
<organism evidence="3 4">
    <name type="scientific">Caerostris darwini</name>
    <dbReference type="NCBI Taxonomy" id="1538125"/>
    <lineage>
        <taxon>Eukaryota</taxon>
        <taxon>Metazoa</taxon>
        <taxon>Ecdysozoa</taxon>
        <taxon>Arthropoda</taxon>
        <taxon>Chelicerata</taxon>
        <taxon>Arachnida</taxon>
        <taxon>Araneae</taxon>
        <taxon>Araneomorphae</taxon>
        <taxon>Entelegynae</taxon>
        <taxon>Araneoidea</taxon>
        <taxon>Araneidae</taxon>
        <taxon>Caerostris</taxon>
    </lineage>
</organism>
<accession>A0AAV4S1G9</accession>
<dbReference type="SUPFAM" id="SSF103481">
    <property type="entry name" value="Multidrug resistance efflux transporter EmrE"/>
    <property type="match status" value="1"/>
</dbReference>
<dbReference type="EMBL" id="BPLQ01006920">
    <property type="protein sequence ID" value="GIY26232.1"/>
    <property type="molecule type" value="Genomic_DNA"/>
</dbReference>
<gene>
    <name evidence="3" type="primary">X975_19715</name>
    <name evidence="3" type="ORF">CDAR_128341</name>
</gene>
<dbReference type="PANTHER" id="PTHR31965">
    <property type="entry name" value="TRANSMEMBRANE PROTEIN 42"/>
    <property type="match status" value="1"/>
</dbReference>